<evidence type="ECO:0000313" key="3">
    <source>
        <dbReference type="Proteomes" id="UP001212498"/>
    </source>
</evidence>
<dbReference type="RefSeq" id="WP_148035343.1">
    <property type="nucleotide sequence ID" value="NZ_BAABFD010000017.1"/>
</dbReference>
<evidence type="ECO:0000313" key="2">
    <source>
        <dbReference type="EMBL" id="MDA0643771.1"/>
    </source>
</evidence>
<dbReference type="EMBL" id="JAPNUD010000076">
    <property type="protein sequence ID" value="MDA0643771.1"/>
    <property type="molecule type" value="Genomic_DNA"/>
</dbReference>
<keyword evidence="3" id="KW-1185">Reference proteome</keyword>
<keyword evidence="1" id="KW-0732">Signal</keyword>
<feature type="signal peptide" evidence="1">
    <location>
        <begin position="1"/>
        <end position="27"/>
    </location>
</feature>
<feature type="chain" id="PRO_5046625910" description="Secreted protein" evidence="1">
    <location>
        <begin position="28"/>
        <end position="77"/>
    </location>
</feature>
<dbReference type="Proteomes" id="UP001212498">
    <property type="component" value="Unassembled WGS sequence"/>
</dbReference>
<evidence type="ECO:0000256" key="1">
    <source>
        <dbReference type="SAM" id="SignalP"/>
    </source>
</evidence>
<proteinExistence type="predicted"/>
<reference evidence="2 3" key="1">
    <citation type="submission" date="2022-11" db="EMBL/GenBank/DDBJ databases">
        <title>Nonomuraea corallina sp. nov., a new species of the genus Nonomuraea isolated from sea side sediment in Thai sea.</title>
        <authorList>
            <person name="Ngamcharungchit C."/>
            <person name="Matsumoto A."/>
            <person name="Suriyachadkun C."/>
            <person name="Panbangred W."/>
            <person name="Inahashi Y."/>
            <person name="Intra B."/>
        </authorList>
    </citation>
    <scope>NUCLEOTIDE SEQUENCE [LARGE SCALE GENOMIC DNA]</scope>
    <source>
        <strain evidence="2 3">DSM 43553</strain>
    </source>
</reference>
<protein>
    <recommendedName>
        <fullName evidence="4">Secreted protein</fullName>
    </recommendedName>
</protein>
<name>A0ABT4T2P3_9ACTN</name>
<organism evidence="2 3">
    <name type="scientific">Nonomuraea ferruginea</name>
    <dbReference type="NCBI Taxonomy" id="46174"/>
    <lineage>
        <taxon>Bacteria</taxon>
        <taxon>Bacillati</taxon>
        <taxon>Actinomycetota</taxon>
        <taxon>Actinomycetes</taxon>
        <taxon>Streptosporangiales</taxon>
        <taxon>Streptosporangiaceae</taxon>
        <taxon>Nonomuraea</taxon>
    </lineage>
</organism>
<sequence length="77" mass="8492">MRRSPRSLAVLLTALCVAVTPVTPAAADLLGKRYIASYHSEAGCLKAGQEGVRKRQWTKPQCIRSFYALGTWDLWVG</sequence>
<evidence type="ECO:0008006" key="4">
    <source>
        <dbReference type="Google" id="ProtNLM"/>
    </source>
</evidence>
<comment type="caution">
    <text evidence="2">The sequence shown here is derived from an EMBL/GenBank/DDBJ whole genome shotgun (WGS) entry which is preliminary data.</text>
</comment>
<gene>
    <name evidence="2" type="ORF">OUY24_24345</name>
</gene>
<accession>A0ABT4T2P3</accession>